<organism evidence="1">
    <name type="scientific">Rhizophora mucronata</name>
    <name type="common">Asiatic mangrove</name>
    <dbReference type="NCBI Taxonomy" id="61149"/>
    <lineage>
        <taxon>Eukaryota</taxon>
        <taxon>Viridiplantae</taxon>
        <taxon>Streptophyta</taxon>
        <taxon>Embryophyta</taxon>
        <taxon>Tracheophyta</taxon>
        <taxon>Spermatophyta</taxon>
        <taxon>Magnoliopsida</taxon>
        <taxon>eudicotyledons</taxon>
        <taxon>Gunneridae</taxon>
        <taxon>Pentapetalae</taxon>
        <taxon>rosids</taxon>
        <taxon>fabids</taxon>
        <taxon>Malpighiales</taxon>
        <taxon>Rhizophoraceae</taxon>
        <taxon>Rhizophora</taxon>
    </lineage>
</organism>
<protein>
    <submittedName>
        <fullName evidence="1">Uncharacterized protein</fullName>
    </submittedName>
</protein>
<reference evidence="1" key="1">
    <citation type="submission" date="2018-02" db="EMBL/GenBank/DDBJ databases">
        <title>Rhizophora mucronata_Transcriptome.</title>
        <authorList>
            <person name="Meera S.P."/>
            <person name="Sreeshan A."/>
            <person name="Augustine A."/>
        </authorList>
    </citation>
    <scope>NUCLEOTIDE SEQUENCE</scope>
    <source>
        <tissue evidence="1">Leaf</tissue>
    </source>
</reference>
<evidence type="ECO:0000313" key="1">
    <source>
        <dbReference type="EMBL" id="MBX58151.1"/>
    </source>
</evidence>
<name>A0A2P2PTW0_RHIMU</name>
<sequence length="100" mass="11498">MVLFQLFVLESSLPVLKPYCNLARLQAKFLGKLQLPLCFKLVLHRKVSFKKLNLTSCQPPFLSGLIKARTKIVIFFFYKRLEGWRSHGVCSASSILMITH</sequence>
<accession>A0A2P2PTW0</accession>
<dbReference type="AlphaFoldDB" id="A0A2P2PTW0"/>
<proteinExistence type="predicted"/>
<dbReference type="EMBL" id="GGEC01077667">
    <property type="protein sequence ID" value="MBX58151.1"/>
    <property type="molecule type" value="Transcribed_RNA"/>
</dbReference>